<dbReference type="EMBL" id="JABFUD020000019">
    <property type="protein sequence ID" value="KAI5065107.1"/>
    <property type="molecule type" value="Genomic_DNA"/>
</dbReference>
<evidence type="ECO:0000256" key="4">
    <source>
        <dbReference type="ARBA" id="ARBA00022552"/>
    </source>
</evidence>
<evidence type="ECO:0000256" key="7">
    <source>
        <dbReference type="SAM" id="MobiDB-lite"/>
    </source>
</evidence>
<dbReference type="PANTHER" id="PTHR21738:SF0">
    <property type="entry name" value="RIBOSOMAL RNA PROCESSING PROTEIN 36 HOMOLOG"/>
    <property type="match status" value="1"/>
</dbReference>
<keyword evidence="5 6" id="KW-0539">Nucleus</keyword>
<dbReference type="Proteomes" id="UP000886520">
    <property type="component" value="Chromosome 19"/>
</dbReference>
<keyword evidence="6" id="KW-0687">Ribonucleoprotein</keyword>
<dbReference type="PANTHER" id="PTHR21738">
    <property type="entry name" value="RIBOSOMAL RNA PROCESSING PROTEIN 36 HOMOLOG"/>
    <property type="match status" value="1"/>
</dbReference>
<evidence type="ECO:0000313" key="8">
    <source>
        <dbReference type="EMBL" id="KAI5065107.1"/>
    </source>
</evidence>
<evidence type="ECO:0000256" key="5">
    <source>
        <dbReference type="ARBA" id="ARBA00023242"/>
    </source>
</evidence>
<dbReference type="AlphaFoldDB" id="A0A9D4Z8Y8"/>
<evidence type="ECO:0000313" key="9">
    <source>
        <dbReference type="Proteomes" id="UP000886520"/>
    </source>
</evidence>
<keyword evidence="4 6" id="KW-0698">rRNA processing</keyword>
<protein>
    <recommendedName>
        <fullName evidence="6">rRNA biogenesis protein RRP36</fullName>
    </recommendedName>
</protein>
<gene>
    <name evidence="8" type="ORF">GOP47_0019802</name>
</gene>
<comment type="subunit">
    <text evidence="6">Associates with 90S and pre-40S pre-ribosomal particles.</text>
</comment>
<sequence>MAQHDSEDDLPSSAEDVSEEEDIQGQISEVPFEELQKARSNGSSSFRPFPAQKSVPKRANKNRPVEMSSKKPVGRFREVIQAPKRVLRDPRFENLCGSYEESKFKTSYKFLYDEELPAEKKRQQELLRKEKSSEAITNIQKHINWIDTQLREEQLRRKRDQKSSEQKQREKESVKQGKKPFYAKKSETRKQELIAKYKELKASGKLEAFLAKRRRQNAAKDHRYMPYRRQPHDAQADS</sequence>
<comment type="similarity">
    <text evidence="2 6">Belongs to the RRP36 family.</text>
</comment>
<feature type="compositionally biased region" description="Basic and acidic residues" evidence="7">
    <location>
        <begin position="218"/>
        <end position="238"/>
    </location>
</feature>
<comment type="caution">
    <text evidence="8">The sequence shown here is derived from an EMBL/GenBank/DDBJ whole genome shotgun (WGS) entry which is preliminary data.</text>
</comment>
<feature type="region of interest" description="Disordered" evidence="7">
    <location>
        <begin position="1"/>
        <end position="76"/>
    </location>
</feature>
<proteinExistence type="inferred from homology"/>
<reference evidence="8" key="1">
    <citation type="submission" date="2021-01" db="EMBL/GenBank/DDBJ databases">
        <title>Adiantum capillus-veneris genome.</title>
        <authorList>
            <person name="Fang Y."/>
            <person name="Liao Q."/>
        </authorList>
    </citation>
    <scope>NUCLEOTIDE SEQUENCE</scope>
    <source>
        <strain evidence="8">H3</strain>
        <tissue evidence="8">Leaf</tissue>
    </source>
</reference>
<dbReference type="Pfam" id="PF06102">
    <property type="entry name" value="RRP36"/>
    <property type="match status" value="1"/>
</dbReference>
<accession>A0A9D4Z8Y8</accession>
<name>A0A9D4Z8Y8_ADICA</name>
<comment type="subcellular location">
    <subcellularLocation>
        <location evidence="1 6">Nucleus</location>
        <location evidence="1 6">Nucleolus</location>
    </subcellularLocation>
</comment>
<evidence type="ECO:0000256" key="6">
    <source>
        <dbReference type="RuleBase" id="RU368027"/>
    </source>
</evidence>
<feature type="compositionally biased region" description="Basic and acidic residues" evidence="7">
    <location>
        <begin position="152"/>
        <end position="175"/>
    </location>
</feature>
<dbReference type="GO" id="GO:0005730">
    <property type="term" value="C:nucleolus"/>
    <property type="evidence" value="ECO:0007669"/>
    <property type="project" value="UniProtKB-SubCell"/>
</dbReference>
<feature type="region of interest" description="Disordered" evidence="7">
    <location>
        <begin position="152"/>
        <end position="187"/>
    </location>
</feature>
<feature type="compositionally biased region" description="Acidic residues" evidence="7">
    <location>
        <begin position="1"/>
        <end position="23"/>
    </location>
</feature>
<dbReference type="InterPro" id="IPR009292">
    <property type="entry name" value="RRP36"/>
</dbReference>
<evidence type="ECO:0000256" key="2">
    <source>
        <dbReference type="ARBA" id="ARBA00009418"/>
    </source>
</evidence>
<organism evidence="8 9">
    <name type="scientific">Adiantum capillus-veneris</name>
    <name type="common">Maidenhair fern</name>
    <dbReference type="NCBI Taxonomy" id="13818"/>
    <lineage>
        <taxon>Eukaryota</taxon>
        <taxon>Viridiplantae</taxon>
        <taxon>Streptophyta</taxon>
        <taxon>Embryophyta</taxon>
        <taxon>Tracheophyta</taxon>
        <taxon>Polypodiopsida</taxon>
        <taxon>Polypodiidae</taxon>
        <taxon>Polypodiales</taxon>
        <taxon>Pteridineae</taxon>
        <taxon>Pteridaceae</taxon>
        <taxon>Vittarioideae</taxon>
        <taxon>Adiantum</taxon>
    </lineage>
</organism>
<dbReference type="GO" id="GO:0030686">
    <property type="term" value="C:90S preribosome"/>
    <property type="evidence" value="ECO:0007669"/>
    <property type="project" value="TreeGrafter"/>
</dbReference>
<comment type="function">
    <text evidence="6">Component of the 90S pre-ribosome involved in the maturation of rRNAs. Required for early cleavages of the pre-RNAs in the 40S ribosomal subunit maturation pathway.</text>
</comment>
<feature type="region of interest" description="Disordered" evidence="7">
    <location>
        <begin position="213"/>
        <end position="238"/>
    </location>
</feature>
<dbReference type="OrthoDB" id="448446at2759"/>
<keyword evidence="3 6" id="KW-0690">Ribosome biogenesis</keyword>
<dbReference type="GO" id="GO:0000462">
    <property type="term" value="P:maturation of SSU-rRNA from tricistronic rRNA transcript (SSU-rRNA, 5.8S rRNA, LSU-rRNA)"/>
    <property type="evidence" value="ECO:0007669"/>
    <property type="project" value="TreeGrafter"/>
</dbReference>
<evidence type="ECO:0000256" key="3">
    <source>
        <dbReference type="ARBA" id="ARBA00022517"/>
    </source>
</evidence>
<keyword evidence="9" id="KW-1185">Reference proteome</keyword>
<evidence type="ECO:0000256" key="1">
    <source>
        <dbReference type="ARBA" id="ARBA00004604"/>
    </source>
</evidence>